<dbReference type="InterPro" id="IPR003140">
    <property type="entry name" value="PLipase/COase/thioEstase"/>
</dbReference>
<dbReference type="InterPro" id="IPR029058">
    <property type="entry name" value="AB_hydrolase_fold"/>
</dbReference>
<evidence type="ECO:0000313" key="3">
    <source>
        <dbReference type="Proteomes" id="UP000195106"/>
    </source>
</evidence>
<comment type="caution">
    <text evidence="2">The sequence shown here is derived from an EMBL/GenBank/DDBJ whole genome shotgun (WGS) entry which is preliminary data.</text>
</comment>
<dbReference type="EMBL" id="MDHJ01000001">
    <property type="protein sequence ID" value="OUE09145.1"/>
    <property type="molecule type" value="Genomic_DNA"/>
</dbReference>
<dbReference type="Pfam" id="PF02230">
    <property type="entry name" value="Abhydrolase_2"/>
    <property type="match status" value="1"/>
</dbReference>
<feature type="domain" description="Phospholipase/carboxylesterase/thioesterase" evidence="1">
    <location>
        <begin position="60"/>
        <end position="204"/>
    </location>
</feature>
<reference evidence="2 3" key="1">
    <citation type="submission" date="2016-08" db="EMBL/GenBank/DDBJ databases">
        <title>Genome sequence of Clavibacter michiganensis spp. strain CASJ009.</title>
        <authorList>
            <person name="Thapa S.P."/>
            <person name="Coaker G."/>
        </authorList>
    </citation>
    <scope>NUCLEOTIDE SEQUENCE [LARGE SCALE GENOMIC DNA]</scope>
    <source>
        <strain evidence="2">CASJ009</strain>
    </source>
</reference>
<name>A0A251XUH6_9MICO</name>
<dbReference type="AlphaFoldDB" id="A0A251XUH6"/>
<dbReference type="Gene3D" id="3.40.50.1820">
    <property type="entry name" value="alpha/beta hydrolase"/>
    <property type="match status" value="1"/>
</dbReference>
<evidence type="ECO:0000313" key="2">
    <source>
        <dbReference type="EMBL" id="OUE09145.1"/>
    </source>
</evidence>
<accession>A0A251XUH6</accession>
<dbReference type="Proteomes" id="UP000195106">
    <property type="component" value="Unassembled WGS sequence"/>
</dbReference>
<protein>
    <submittedName>
        <fullName evidence="2">Alpha/beta hydrolase family protein</fullName>
    </submittedName>
</protein>
<dbReference type="GO" id="GO:0016787">
    <property type="term" value="F:hydrolase activity"/>
    <property type="evidence" value="ECO:0007669"/>
    <property type="project" value="UniProtKB-KW"/>
</dbReference>
<proteinExistence type="predicted"/>
<organism evidence="2 3">
    <name type="scientific">Clavibacter michiganensis</name>
    <dbReference type="NCBI Taxonomy" id="28447"/>
    <lineage>
        <taxon>Bacteria</taxon>
        <taxon>Bacillati</taxon>
        <taxon>Actinomycetota</taxon>
        <taxon>Actinomycetes</taxon>
        <taxon>Micrococcales</taxon>
        <taxon>Microbacteriaceae</taxon>
        <taxon>Clavibacter</taxon>
    </lineage>
</organism>
<evidence type="ECO:0000259" key="1">
    <source>
        <dbReference type="Pfam" id="PF02230"/>
    </source>
</evidence>
<dbReference type="SUPFAM" id="SSF53474">
    <property type="entry name" value="alpha/beta-Hydrolases"/>
    <property type="match status" value="1"/>
</dbReference>
<gene>
    <name evidence="2" type="ORF">CMsap09_09385</name>
</gene>
<keyword evidence="2" id="KW-0378">Hydrolase</keyword>
<sequence>MTEPTVGPQVWGDAEPGDAGALAVVALHGRTQDVTFVRGLSERLGVPGLRWFAPEAVGRSWYPHPFLDPAPDNAEHLGRAVDAVEASVAAAHAAGFARVALLGFSQGACTLSHFLLTRDVPVVGAVLFTGGYVGADPLEPRTVAERVGTLRRGVPVLLRSIDHDPWVPAFRVADTARLLALAGAQADVLVEPGDEHGITERAAADARLLLHRLRDPEEETP</sequence>